<keyword evidence="11" id="KW-1185">Reference proteome</keyword>
<keyword evidence="7" id="KW-0479">Metal-binding</keyword>
<dbReference type="PANTHER" id="PTHR11742">
    <property type="entry name" value="MANNOSYL-OLIGOSACCHARIDE ALPHA-1,2-MANNOSIDASE-RELATED"/>
    <property type="match status" value="1"/>
</dbReference>
<comment type="cofactor">
    <cofactor evidence="1 7">
        <name>Ca(2+)</name>
        <dbReference type="ChEBI" id="CHEBI:29108"/>
    </cofactor>
</comment>
<dbReference type="PRINTS" id="PR00747">
    <property type="entry name" value="GLYHDRLASE47"/>
</dbReference>
<evidence type="ECO:0000256" key="7">
    <source>
        <dbReference type="PIRSR" id="PIRSR601382-2"/>
    </source>
</evidence>
<dbReference type="InterPro" id="IPR001382">
    <property type="entry name" value="Glyco_hydro_47"/>
</dbReference>
<feature type="active site" evidence="6">
    <location>
        <position position="458"/>
    </location>
</feature>
<dbReference type="GO" id="GO:0016020">
    <property type="term" value="C:membrane"/>
    <property type="evidence" value="ECO:0007669"/>
    <property type="project" value="InterPro"/>
</dbReference>
<keyword evidence="7" id="KW-0106">Calcium</keyword>
<keyword evidence="9" id="KW-0326">Glycosidase</keyword>
<dbReference type="GO" id="GO:0036503">
    <property type="term" value="P:ERAD pathway"/>
    <property type="evidence" value="ECO:0007669"/>
    <property type="project" value="UniProtKB-ARBA"/>
</dbReference>
<dbReference type="InterPro" id="IPR012341">
    <property type="entry name" value="6hp_glycosidase-like_sf"/>
</dbReference>
<organism evidence="10 11">
    <name type="scientific">Wickerhamomyces anomalus (strain ATCC 58044 / CBS 1984 / NCYC 433 / NRRL Y-366-8)</name>
    <name type="common">Yeast</name>
    <name type="synonym">Hansenula anomala</name>
    <dbReference type="NCBI Taxonomy" id="683960"/>
    <lineage>
        <taxon>Eukaryota</taxon>
        <taxon>Fungi</taxon>
        <taxon>Dikarya</taxon>
        <taxon>Ascomycota</taxon>
        <taxon>Saccharomycotina</taxon>
        <taxon>Saccharomycetes</taxon>
        <taxon>Phaffomycetales</taxon>
        <taxon>Wickerhamomycetaceae</taxon>
        <taxon>Wickerhamomyces</taxon>
    </lineage>
</organism>
<dbReference type="OrthoDB" id="8118055at2759"/>
<dbReference type="GO" id="GO:0005975">
    <property type="term" value="P:carbohydrate metabolic process"/>
    <property type="evidence" value="ECO:0007669"/>
    <property type="project" value="InterPro"/>
</dbReference>
<comment type="pathway">
    <text evidence="2">Protein modification; protein glycosylation.</text>
</comment>
<dbReference type="AlphaFoldDB" id="A0A1E3P9M3"/>
<feature type="active site" description="Proton donor" evidence="6">
    <location>
        <position position="397"/>
    </location>
</feature>
<comment type="similarity">
    <text evidence="3 9">Belongs to the glycosyl hydrolase 47 family.</text>
</comment>
<feature type="active site" evidence="6">
    <location>
        <position position="278"/>
    </location>
</feature>
<dbReference type="Proteomes" id="UP000094112">
    <property type="component" value="Unassembled WGS sequence"/>
</dbReference>
<dbReference type="RefSeq" id="XP_019041275.1">
    <property type="nucleotide sequence ID" value="XM_019181336.1"/>
</dbReference>
<evidence type="ECO:0000313" key="10">
    <source>
        <dbReference type="EMBL" id="ODQ62068.1"/>
    </source>
</evidence>
<accession>A0A1E3P9M3</accession>
<evidence type="ECO:0000256" key="4">
    <source>
        <dbReference type="ARBA" id="ARBA00022801"/>
    </source>
</evidence>
<evidence type="ECO:0000256" key="6">
    <source>
        <dbReference type="PIRSR" id="PIRSR601382-1"/>
    </source>
</evidence>
<dbReference type="GO" id="GO:0004571">
    <property type="term" value="F:mannosyl-oligosaccharide 1,2-alpha-mannosidase activity"/>
    <property type="evidence" value="ECO:0007669"/>
    <property type="project" value="InterPro"/>
</dbReference>
<evidence type="ECO:0000256" key="3">
    <source>
        <dbReference type="ARBA" id="ARBA00007658"/>
    </source>
</evidence>
<proteinExistence type="inferred from homology"/>
<dbReference type="SUPFAM" id="SSF48225">
    <property type="entry name" value="Seven-hairpin glycosidases"/>
    <property type="match status" value="1"/>
</dbReference>
<dbReference type="Pfam" id="PF01532">
    <property type="entry name" value="Glyco_hydro_47"/>
    <property type="match status" value="1"/>
</dbReference>
<feature type="binding site" evidence="7">
    <location>
        <position position="548"/>
    </location>
    <ligand>
        <name>Ca(2+)</name>
        <dbReference type="ChEBI" id="CHEBI:29108"/>
    </ligand>
</feature>
<dbReference type="GO" id="GO:0005783">
    <property type="term" value="C:endoplasmic reticulum"/>
    <property type="evidence" value="ECO:0007669"/>
    <property type="project" value="TreeGrafter"/>
</dbReference>
<gene>
    <name evidence="10" type="ORF">WICANDRAFT_27080</name>
</gene>
<evidence type="ECO:0000256" key="8">
    <source>
        <dbReference type="PIRSR" id="PIRSR601382-3"/>
    </source>
</evidence>
<feature type="disulfide bond" evidence="8">
    <location>
        <begin position="356"/>
        <end position="385"/>
    </location>
</feature>
<evidence type="ECO:0000256" key="5">
    <source>
        <dbReference type="ARBA" id="ARBA00023157"/>
    </source>
</evidence>
<keyword evidence="4 9" id="KW-0378">Hydrolase</keyword>
<dbReference type="STRING" id="683960.A0A1E3P9M3"/>
<sequence length="557" mass="64790">MPDDYFKNQKGTNLRKHKKKYLYPVGKENLIKFPKISKKENYSGVQSTYFNDGGRKVQDKLNSIKEAFRSSWSTYKKHGYGHDEVRPISHKASDPFNGWSSTIIDALDTLWIINEKEEFAEAVNFIEKINFKQSFREDIPIFENIIRILGGLIGGYDLSNEQILLNSAVEFADFLIEAFDTPNHMPLLYYRWQDEMPNRLASREACLAEVGSLTLEFSRLTQLTGDNKYYDAVARITDFFQKSVDRFFMKGLVPNKLDISGFFPRQAKQRYSLGGLADSYYEYLPKMYHLLRGDEKHAKVYKDLYLAALNDIKNYMLFMPKIPGGEKILFASSIGVYKNEDKIIVEQELDMQHLTCFAGGMFGLGARVFNRSDDMEIAEKLTMGCVHLYEKLNIMPEVLRDKGVHKEDPLYQIAIPWGNELPPVEVLEDGKTVWTVDETHNQPRWINSMVPEYILRPEAIESVFYMYRLTGDSKWRDYGWMMFENIVKYCKTPEGEFASLRDITVRGARPDNFKDSLESFWFSETLKYFYLLFDDISVLSLDDYVLNTEAHAFKLVN</sequence>
<dbReference type="PANTHER" id="PTHR11742:SF103">
    <property type="entry name" value="ENDOPLASMIC RETICULUM MANNOSIDASE MNL2-RELATED"/>
    <property type="match status" value="1"/>
</dbReference>
<dbReference type="InterPro" id="IPR036026">
    <property type="entry name" value="Seven-hairpin_glycosidases"/>
</dbReference>
<dbReference type="EMBL" id="KV454208">
    <property type="protein sequence ID" value="ODQ62068.1"/>
    <property type="molecule type" value="Genomic_DNA"/>
</dbReference>
<evidence type="ECO:0000256" key="2">
    <source>
        <dbReference type="ARBA" id="ARBA00004922"/>
    </source>
</evidence>
<evidence type="ECO:0000256" key="1">
    <source>
        <dbReference type="ARBA" id="ARBA00001913"/>
    </source>
</evidence>
<reference evidence="10 11" key="1">
    <citation type="journal article" date="2016" name="Proc. Natl. Acad. Sci. U.S.A.">
        <title>Comparative genomics of biotechnologically important yeasts.</title>
        <authorList>
            <person name="Riley R."/>
            <person name="Haridas S."/>
            <person name="Wolfe K.H."/>
            <person name="Lopes M.R."/>
            <person name="Hittinger C.T."/>
            <person name="Goeker M."/>
            <person name="Salamov A.A."/>
            <person name="Wisecaver J.H."/>
            <person name="Long T.M."/>
            <person name="Calvey C.H."/>
            <person name="Aerts A.L."/>
            <person name="Barry K.W."/>
            <person name="Choi C."/>
            <person name="Clum A."/>
            <person name="Coughlan A.Y."/>
            <person name="Deshpande S."/>
            <person name="Douglass A.P."/>
            <person name="Hanson S.J."/>
            <person name="Klenk H.-P."/>
            <person name="LaButti K.M."/>
            <person name="Lapidus A."/>
            <person name="Lindquist E.A."/>
            <person name="Lipzen A.M."/>
            <person name="Meier-Kolthoff J.P."/>
            <person name="Ohm R.A."/>
            <person name="Otillar R.P."/>
            <person name="Pangilinan J.L."/>
            <person name="Peng Y."/>
            <person name="Rokas A."/>
            <person name="Rosa C.A."/>
            <person name="Scheuner C."/>
            <person name="Sibirny A.A."/>
            <person name="Slot J.C."/>
            <person name="Stielow J.B."/>
            <person name="Sun H."/>
            <person name="Kurtzman C.P."/>
            <person name="Blackwell M."/>
            <person name="Grigoriev I.V."/>
            <person name="Jeffries T.W."/>
        </authorList>
    </citation>
    <scope>NUCLEOTIDE SEQUENCE [LARGE SCALE GENOMIC DNA]</scope>
    <source>
        <strain evidence="11">ATCC 58044 / CBS 1984 / NCYC 433 / NRRL Y-366-8</strain>
    </source>
</reference>
<evidence type="ECO:0000313" key="11">
    <source>
        <dbReference type="Proteomes" id="UP000094112"/>
    </source>
</evidence>
<feature type="active site" description="Proton donor" evidence="6">
    <location>
        <position position="143"/>
    </location>
</feature>
<protein>
    <recommendedName>
        <fullName evidence="9">alpha-1,2-Mannosidase</fullName>
        <ecNumber evidence="9">3.2.1.-</ecNumber>
    </recommendedName>
</protein>
<dbReference type="GO" id="GO:0005509">
    <property type="term" value="F:calcium ion binding"/>
    <property type="evidence" value="ECO:0007669"/>
    <property type="project" value="InterPro"/>
</dbReference>
<dbReference type="InterPro" id="IPR050749">
    <property type="entry name" value="Glycosyl_Hydrolase_47"/>
</dbReference>
<dbReference type="EC" id="3.2.1.-" evidence="9"/>
<dbReference type="GeneID" id="30198582"/>
<evidence type="ECO:0000256" key="9">
    <source>
        <dbReference type="RuleBase" id="RU361193"/>
    </source>
</evidence>
<dbReference type="Gene3D" id="1.50.10.10">
    <property type="match status" value="1"/>
</dbReference>
<keyword evidence="5 8" id="KW-1015">Disulfide bond</keyword>
<name>A0A1E3P9M3_WICAA</name>